<dbReference type="InterPro" id="IPR003660">
    <property type="entry name" value="HAMP_dom"/>
</dbReference>
<dbReference type="Gene3D" id="6.10.340.10">
    <property type="match status" value="1"/>
</dbReference>
<protein>
    <submittedName>
        <fullName evidence="5">PP2C family protein-serine/threonine phosphatase</fullName>
    </submittedName>
</protein>
<organism evidence="5 6">
    <name type="scientific">Jiella pelagia</name>
    <dbReference type="NCBI Taxonomy" id="2986949"/>
    <lineage>
        <taxon>Bacteria</taxon>
        <taxon>Pseudomonadati</taxon>
        <taxon>Pseudomonadota</taxon>
        <taxon>Alphaproteobacteria</taxon>
        <taxon>Hyphomicrobiales</taxon>
        <taxon>Aurantimonadaceae</taxon>
        <taxon>Jiella</taxon>
    </lineage>
</organism>
<feature type="domain" description="PPM-type phosphatase" evidence="4">
    <location>
        <begin position="478"/>
        <end position="693"/>
    </location>
</feature>
<evidence type="ECO:0000259" key="3">
    <source>
        <dbReference type="PROSITE" id="PS50885"/>
    </source>
</evidence>
<dbReference type="InterPro" id="IPR036457">
    <property type="entry name" value="PPM-type-like_dom_sf"/>
</dbReference>
<dbReference type="PANTHER" id="PTHR43156">
    <property type="entry name" value="STAGE II SPORULATION PROTEIN E-RELATED"/>
    <property type="match status" value="1"/>
</dbReference>
<dbReference type="SMART" id="SM00304">
    <property type="entry name" value="HAMP"/>
    <property type="match status" value="1"/>
</dbReference>
<dbReference type="Pfam" id="PF07228">
    <property type="entry name" value="SpoIIE"/>
    <property type="match status" value="1"/>
</dbReference>
<keyword evidence="2" id="KW-1133">Transmembrane helix</keyword>
<feature type="domain" description="HAMP" evidence="3">
    <location>
        <begin position="292"/>
        <end position="344"/>
    </location>
</feature>
<keyword evidence="2" id="KW-0812">Transmembrane</keyword>
<dbReference type="EMBL" id="CP114029">
    <property type="protein sequence ID" value="WAP67632.1"/>
    <property type="molecule type" value="Genomic_DNA"/>
</dbReference>
<dbReference type="SMART" id="SM00331">
    <property type="entry name" value="PP2C_SIG"/>
    <property type="match status" value="1"/>
</dbReference>
<dbReference type="PROSITE" id="PS51746">
    <property type="entry name" value="PPM_2"/>
    <property type="match status" value="1"/>
</dbReference>
<sequence length="710" mass="76520">MLLSTRIAVIVSLAFTLAFGALFVIGLQREALVAQPHTRIALTGQEALWREILEQETLRLVELKGRVEADEAFRGAMRDADLQSLRRLGTRLTREWLTSGEASDLQILDAQGQIVFAASALAEPPPLLDISTIGAILAGASPVGLRQVSADEFRTVAASRFQPWNGAPTVLAIGSDASRPLRSFAKAMEAESYLVGTRGRMVEGTAPDLWRDLALVLPQRVGTVQQASLGDRLYAVTAIPIADISAGSAGLLVTVQDATESLAALGRLTTLTVAIMAIVAILTAGGLYLYLRHSFAPLVRAVGILGALVRGDTSVSLTSRGDDEIGQIAAAITRLRRSLSAIDETRRQRELQRRRQERFVRRQMEALAETLEPGARDEVLSDLGRIVAASRAAPEGPEPDDAMSRLIREDDQLGPIAAVLQQMSARVVEQHRRLSELVARLREALVRETRLASLQQELAIARELQHSVLPADMAYRPTYAVKGVMESAQEVGGDFYDFFERPDGRLVFVIADVSGKGVPAAFFMAIARTLLKAIALFEGDPAVCVRQLNELLAVDNDRMMFVTLIFGVFDPATGKVELVNAGHLPPIRVAGDGSASMIETTGDMAVAVAETIDFTSRSLTLNPGEMLVLYTDGVTEAFDAAGDQFGEDRLMRCLERVGGQDPASVADQVIAMVRKFEEGVDQSDDITLLVVQRATQEVAQAALAAPAAAI</sequence>
<reference evidence="5" key="1">
    <citation type="submission" date="2022-12" db="EMBL/GenBank/DDBJ databases">
        <title>Jiella pelagia sp. nov., isolated from phosphonate enriched culture of Northwest Pacific surface seawater.</title>
        <authorList>
            <person name="Shin D.Y."/>
            <person name="Hwang C.Y."/>
        </authorList>
    </citation>
    <scope>NUCLEOTIDE SEQUENCE</scope>
    <source>
        <strain evidence="5">HL-NP1</strain>
    </source>
</reference>
<evidence type="ECO:0000313" key="5">
    <source>
        <dbReference type="EMBL" id="WAP67632.1"/>
    </source>
</evidence>
<proteinExistence type="predicted"/>
<dbReference type="Proteomes" id="UP001164020">
    <property type="component" value="Chromosome"/>
</dbReference>
<evidence type="ECO:0000256" key="2">
    <source>
        <dbReference type="SAM" id="Phobius"/>
    </source>
</evidence>
<dbReference type="SUPFAM" id="SSF81606">
    <property type="entry name" value="PP2C-like"/>
    <property type="match status" value="1"/>
</dbReference>
<feature type="transmembrane region" description="Helical" evidence="2">
    <location>
        <begin position="271"/>
        <end position="291"/>
    </location>
</feature>
<dbReference type="InterPro" id="IPR001932">
    <property type="entry name" value="PPM-type_phosphatase-like_dom"/>
</dbReference>
<keyword evidence="6" id="KW-1185">Reference proteome</keyword>
<evidence type="ECO:0000259" key="4">
    <source>
        <dbReference type="PROSITE" id="PS51746"/>
    </source>
</evidence>
<dbReference type="InterPro" id="IPR052016">
    <property type="entry name" value="Bact_Sigma-Reg"/>
</dbReference>
<keyword evidence="1" id="KW-0378">Hydrolase</keyword>
<evidence type="ECO:0000256" key="1">
    <source>
        <dbReference type="ARBA" id="ARBA00022801"/>
    </source>
</evidence>
<accession>A0ABY7BW54</accession>
<name>A0ABY7BW54_9HYPH</name>
<dbReference type="Gene3D" id="3.60.40.10">
    <property type="entry name" value="PPM-type phosphatase domain"/>
    <property type="match status" value="1"/>
</dbReference>
<gene>
    <name evidence="5" type="ORF">OH818_19360</name>
</gene>
<dbReference type="SUPFAM" id="SSF158472">
    <property type="entry name" value="HAMP domain-like"/>
    <property type="match status" value="1"/>
</dbReference>
<keyword evidence="2" id="KW-0472">Membrane</keyword>
<feature type="transmembrane region" description="Helical" evidence="2">
    <location>
        <begin position="6"/>
        <end position="27"/>
    </location>
</feature>
<dbReference type="Pfam" id="PF00672">
    <property type="entry name" value="HAMP"/>
    <property type="match status" value="1"/>
</dbReference>
<dbReference type="PROSITE" id="PS50885">
    <property type="entry name" value="HAMP"/>
    <property type="match status" value="1"/>
</dbReference>
<evidence type="ECO:0000313" key="6">
    <source>
        <dbReference type="Proteomes" id="UP001164020"/>
    </source>
</evidence>
<dbReference type="RefSeq" id="WP_268880095.1">
    <property type="nucleotide sequence ID" value="NZ_CP114029.1"/>
</dbReference>
<dbReference type="PANTHER" id="PTHR43156:SF2">
    <property type="entry name" value="STAGE II SPORULATION PROTEIN E"/>
    <property type="match status" value="1"/>
</dbReference>